<sequence>MTAKVWENELQARRLPRSASRDGDHRNAYQRDKARVLHSAAFRRLQAKTQVLGVGLSDFYRTRLTHSLEAAQIGTGITAQLCGKFPDIADTLAIDANLIETLCLAHDIGHPPFGHGGEVALHYMMYEHGGFEGNGQTFRIITQLEPYTAEHGMNLCRRSILGLVKYPNFIDTLTNATTYKKRPSSLRQVKADDWHPPKGLFRCDEPLFDWLLAPFSEADKDTFMKVNVHTHKHKKTRFKSFDCSIMELADDIAYGIHDLEDAIVMGMVNKQDFTHMVSVPLANLAIKGLSDILPTLTDKLFSSLHHERKNAIGALVNSFITAIEIMQVEGFEHPLLAYNAKMPDKHHEALELFKQFVLKKVIRRPDVQLLEYKGQLVVMELFEAFSSDPERLLPENTQERWLKAQDTGNGMRVLSDYISGMTDEFASRLHGTLFSPKQGGVQDNFHV</sequence>
<dbReference type="PANTHER" id="PTHR11373:SF40">
    <property type="entry name" value="DEOXYGUANOSINETRIPHOSPHATE TRIPHOSPHOHYDROLASE-LIKE PROTEIN 2"/>
    <property type="match status" value="1"/>
</dbReference>
<dbReference type="HAMAP" id="MF_01212">
    <property type="entry name" value="dGTPase_type2"/>
    <property type="match status" value="1"/>
</dbReference>
<evidence type="ECO:0000313" key="4">
    <source>
        <dbReference type="EMBL" id="HBU50234.1"/>
    </source>
</evidence>
<name>A0A349TUS9_9ALTE</name>
<dbReference type="NCBIfam" id="TIGR01353">
    <property type="entry name" value="dGTP_triPase"/>
    <property type="match status" value="1"/>
</dbReference>
<dbReference type="InterPro" id="IPR026875">
    <property type="entry name" value="PHydrolase_assoc_dom"/>
</dbReference>
<dbReference type="PROSITE" id="PS51831">
    <property type="entry name" value="HD"/>
    <property type="match status" value="1"/>
</dbReference>
<dbReference type="NCBIfam" id="NF041026">
    <property type="entry name" value="antiphage_dGTPase"/>
    <property type="match status" value="1"/>
</dbReference>
<dbReference type="Pfam" id="PF13286">
    <property type="entry name" value="HD_assoc"/>
    <property type="match status" value="1"/>
</dbReference>
<dbReference type="EMBL" id="DONK01000048">
    <property type="protein sequence ID" value="HBU50234.1"/>
    <property type="molecule type" value="Genomic_DNA"/>
</dbReference>
<evidence type="ECO:0000256" key="2">
    <source>
        <dbReference type="HAMAP-Rule" id="MF_01212"/>
    </source>
</evidence>
<dbReference type="InterPro" id="IPR003607">
    <property type="entry name" value="HD/PDEase_dom"/>
</dbReference>
<evidence type="ECO:0000313" key="5">
    <source>
        <dbReference type="Proteomes" id="UP000264779"/>
    </source>
</evidence>
<dbReference type="GO" id="GO:0008832">
    <property type="term" value="F:dGTPase activity"/>
    <property type="evidence" value="ECO:0007669"/>
    <property type="project" value="TreeGrafter"/>
</dbReference>
<accession>A0A349TUS9</accession>
<dbReference type="SMART" id="SM00471">
    <property type="entry name" value="HDc"/>
    <property type="match status" value="1"/>
</dbReference>
<keyword evidence="1 2" id="KW-0378">Hydrolase</keyword>
<comment type="caution">
    <text evidence="4">The sequence shown here is derived from an EMBL/GenBank/DDBJ whole genome shotgun (WGS) entry which is preliminary data.</text>
</comment>
<dbReference type="PANTHER" id="PTHR11373">
    <property type="entry name" value="DEOXYNUCLEOSIDE TRIPHOSPHATE TRIPHOSPHOHYDROLASE"/>
    <property type="match status" value="1"/>
</dbReference>
<organism evidence="4 5">
    <name type="scientific">Alteromonas australica</name>
    <dbReference type="NCBI Taxonomy" id="589873"/>
    <lineage>
        <taxon>Bacteria</taxon>
        <taxon>Pseudomonadati</taxon>
        <taxon>Pseudomonadota</taxon>
        <taxon>Gammaproteobacteria</taxon>
        <taxon>Alteromonadales</taxon>
        <taxon>Alteromonadaceae</taxon>
        <taxon>Alteromonas/Salinimonas group</taxon>
        <taxon>Alteromonas</taxon>
    </lineage>
</organism>
<gene>
    <name evidence="4" type="ORF">DEB45_03140</name>
</gene>
<dbReference type="GO" id="GO:0006203">
    <property type="term" value="P:dGTP catabolic process"/>
    <property type="evidence" value="ECO:0007669"/>
    <property type="project" value="TreeGrafter"/>
</dbReference>
<dbReference type="Pfam" id="PF01966">
    <property type="entry name" value="HD"/>
    <property type="match status" value="1"/>
</dbReference>
<dbReference type="InterPro" id="IPR006674">
    <property type="entry name" value="HD_domain"/>
</dbReference>
<dbReference type="AlphaFoldDB" id="A0A349TUS9"/>
<evidence type="ECO:0000256" key="1">
    <source>
        <dbReference type="ARBA" id="ARBA00022801"/>
    </source>
</evidence>
<comment type="similarity">
    <text evidence="2">Belongs to the dGTPase family. Type 2 subfamily.</text>
</comment>
<dbReference type="InterPro" id="IPR023023">
    <property type="entry name" value="dNTPase_2"/>
</dbReference>
<evidence type="ECO:0000259" key="3">
    <source>
        <dbReference type="PROSITE" id="PS51831"/>
    </source>
</evidence>
<dbReference type="Gene3D" id="1.10.3210.10">
    <property type="entry name" value="Hypothetical protein af1432"/>
    <property type="match status" value="2"/>
</dbReference>
<feature type="domain" description="HD" evidence="3">
    <location>
        <begin position="63"/>
        <end position="255"/>
    </location>
</feature>
<dbReference type="CDD" id="cd00077">
    <property type="entry name" value="HDc"/>
    <property type="match status" value="1"/>
</dbReference>
<proteinExistence type="inferred from homology"/>
<protein>
    <recommendedName>
        <fullName evidence="2">Deoxyguanosinetriphosphate triphosphohydrolase-like protein</fullName>
    </recommendedName>
</protein>
<dbReference type="Proteomes" id="UP000264779">
    <property type="component" value="Unassembled WGS sequence"/>
</dbReference>
<dbReference type="InterPro" id="IPR006261">
    <property type="entry name" value="dGTPase"/>
</dbReference>
<dbReference type="SUPFAM" id="SSF109604">
    <property type="entry name" value="HD-domain/PDEase-like"/>
    <property type="match status" value="1"/>
</dbReference>
<dbReference type="InterPro" id="IPR050135">
    <property type="entry name" value="dGTPase-like"/>
</dbReference>
<reference evidence="4 5" key="1">
    <citation type="journal article" date="2018" name="Nat. Biotechnol.">
        <title>A standardized bacterial taxonomy based on genome phylogeny substantially revises the tree of life.</title>
        <authorList>
            <person name="Parks D.H."/>
            <person name="Chuvochina M."/>
            <person name="Waite D.W."/>
            <person name="Rinke C."/>
            <person name="Skarshewski A."/>
            <person name="Chaumeil P.A."/>
            <person name="Hugenholtz P."/>
        </authorList>
    </citation>
    <scope>NUCLEOTIDE SEQUENCE [LARGE SCALE GENOMIC DNA]</scope>
    <source>
        <strain evidence="4">UBA11621</strain>
    </source>
</reference>
<dbReference type="RefSeq" id="WP_272966036.1">
    <property type="nucleotide sequence ID" value="NZ_CAJXAX010000017.1"/>
</dbReference>
<dbReference type="NCBIfam" id="NF003701">
    <property type="entry name" value="PRK05318.1"/>
    <property type="match status" value="1"/>
</dbReference>